<dbReference type="STRING" id="1802603.A3F35_00090"/>
<reference evidence="7 8" key="1">
    <citation type="journal article" date="2016" name="Nat. Commun.">
        <title>Thousands of microbial genomes shed light on interconnected biogeochemical processes in an aquifer system.</title>
        <authorList>
            <person name="Anantharaman K."/>
            <person name="Brown C.T."/>
            <person name="Hug L.A."/>
            <person name="Sharon I."/>
            <person name="Castelle C.J."/>
            <person name="Probst A.J."/>
            <person name="Thomas B.C."/>
            <person name="Singh A."/>
            <person name="Wilkins M.J."/>
            <person name="Karaoz U."/>
            <person name="Brodie E.L."/>
            <person name="Williams K.H."/>
            <person name="Hubbard S.S."/>
            <person name="Banfield J.F."/>
        </authorList>
    </citation>
    <scope>NUCLEOTIDE SEQUENCE [LARGE SCALE GENOMIC DNA]</scope>
</reference>
<gene>
    <name evidence="5" type="primary">tsf</name>
    <name evidence="7" type="ORF">A3F35_00090</name>
</gene>
<comment type="function">
    <text evidence="5">Associates with the EF-Tu.GDP complex and induces the exchange of GDP to GTP. It remains bound to the aminoacyl-tRNA.EF-Tu.GTP complex up to the GTP hydrolysis stage on the ribosome.</text>
</comment>
<dbReference type="Gene3D" id="1.10.8.10">
    <property type="entry name" value="DNA helicase RuvA subunit, C-terminal domain"/>
    <property type="match status" value="1"/>
</dbReference>
<name>A0A1G1WQZ8_9BACT</name>
<dbReference type="EMBL" id="MHCZ01000012">
    <property type="protein sequence ID" value="OGY30186.1"/>
    <property type="molecule type" value="Genomic_DNA"/>
</dbReference>
<keyword evidence="3 5" id="KW-0251">Elongation factor</keyword>
<dbReference type="NCBIfam" id="TIGR00116">
    <property type="entry name" value="tsf"/>
    <property type="match status" value="1"/>
</dbReference>
<dbReference type="PANTHER" id="PTHR11741">
    <property type="entry name" value="ELONGATION FACTOR TS"/>
    <property type="match status" value="1"/>
</dbReference>
<dbReference type="SUPFAM" id="SSF46934">
    <property type="entry name" value="UBA-like"/>
    <property type="match status" value="1"/>
</dbReference>
<dbReference type="PANTHER" id="PTHR11741:SF0">
    <property type="entry name" value="ELONGATION FACTOR TS, MITOCHONDRIAL"/>
    <property type="match status" value="1"/>
</dbReference>
<feature type="domain" description="Translation elongation factor EFTs/EF1B dimerisation" evidence="6">
    <location>
        <begin position="75"/>
        <end position="152"/>
    </location>
</feature>
<dbReference type="InterPro" id="IPR036402">
    <property type="entry name" value="EF-Ts_dimer_sf"/>
</dbReference>
<evidence type="ECO:0000259" key="6">
    <source>
        <dbReference type="Pfam" id="PF00889"/>
    </source>
</evidence>
<evidence type="ECO:0000256" key="2">
    <source>
        <dbReference type="ARBA" id="ARBA00016956"/>
    </source>
</evidence>
<evidence type="ECO:0000256" key="3">
    <source>
        <dbReference type="ARBA" id="ARBA00022768"/>
    </source>
</evidence>
<dbReference type="CDD" id="cd14275">
    <property type="entry name" value="UBA_EF-Ts"/>
    <property type="match status" value="1"/>
</dbReference>
<protein>
    <recommendedName>
        <fullName evidence="2 5">Elongation factor Ts</fullName>
        <shortName evidence="5">EF-Ts</shortName>
    </recommendedName>
</protein>
<dbReference type="GO" id="GO:0003746">
    <property type="term" value="F:translation elongation factor activity"/>
    <property type="evidence" value="ECO:0007669"/>
    <property type="project" value="UniProtKB-UniRule"/>
</dbReference>
<keyword evidence="4 5" id="KW-0648">Protein biosynthesis</keyword>
<proteinExistence type="inferred from homology"/>
<dbReference type="SUPFAM" id="SSF54713">
    <property type="entry name" value="Elongation factor Ts (EF-Ts), dimerisation domain"/>
    <property type="match status" value="1"/>
</dbReference>
<dbReference type="InterPro" id="IPR001816">
    <property type="entry name" value="Transl_elong_EFTs/EF1B"/>
</dbReference>
<dbReference type="Pfam" id="PF00889">
    <property type="entry name" value="EF_TS"/>
    <property type="match status" value="1"/>
</dbReference>
<comment type="subcellular location">
    <subcellularLocation>
        <location evidence="5">Cytoplasm</location>
    </subcellularLocation>
</comment>
<dbReference type="InterPro" id="IPR014039">
    <property type="entry name" value="Transl_elong_EFTs/EF1B_dimer"/>
</dbReference>
<accession>A0A1G1WQZ8</accession>
<feature type="region of interest" description="Involved in Mg(2+) ion dislocation from EF-Tu" evidence="5">
    <location>
        <begin position="84"/>
        <end position="87"/>
    </location>
</feature>
<comment type="caution">
    <text evidence="7">The sequence shown here is derived from an EMBL/GenBank/DDBJ whole genome shotgun (WGS) entry which is preliminary data.</text>
</comment>
<comment type="similarity">
    <text evidence="1 5">Belongs to the EF-Ts family.</text>
</comment>
<dbReference type="InterPro" id="IPR009060">
    <property type="entry name" value="UBA-like_sf"/>
</dbReference>
<dbReference type="HAMAP" id="MF_00050">
    <property type="entry name" value="EF_Ts"/>
    <property type="match status" value="1"/>
</dbReference>
<dbReference type="Proteomes" id="UP000178068">
    <property type="component" value="Unassembled WGS sequence"/>
</dbReference>
<sequence length="155" mass="17172">MSNNQISAEQVKKLREETGALVMDARKALLEADGDFEKAKEHLKAFGAAAVEKRAERETSQGVIETYIHVGGKVGSMVHLACETDFVAKTDEFKTLAKEIAMQVAAMNPADVDELAKQEYIRKPGKKIKDLVNEVISKTGENVQIKKFSRYSLND</sequence>
<evidence type="ECO:0000256" key="1">
    <source>
        <dbReference type="ARBA" id="ARBA00005532"/>
    </source>
</evidence>
<organism evidence="7 8">
    <name type="scientific">Candidatus Woykebacteria bacterium RIFCSPHIGHO2_12_FULL_45_10</name>
    <dbReference type="NCBI Taxonomy" id="1802603"/>
    <lineage>
        <taxon>Bacteria</taxon>
        <taxon>Candidatus Woykeibacteriota</taxon>
    </lineage>
</organism>
<evidence type="ECO:0000313" key="7">
    <source>
        <dbReference type="EMBL" id="OGY30186.1"/>
    </source>
</evidence>
<dbReference type="GO" id="GO:0005737">
    <property type="term" value="C:cytoplasm"/>
    <property type="evidence" value="ECO:0007669"/>
    <property type="project" value="UniProtKB-SubCell"/>
</dbReference>
<dbReference type="FunFam" id="1.10.8.10:FF:000001">
    <property type="entry name" value="Elongation factor Ts"/>
    <property type="match status" value="1"/>
</dbReference>
<keyword evidence="5" id="KW-0963">Cytoplasm</keyword>
<evidence type="ECO:0000313" key="8">
    <source>
        <dbReference type="Proteomes" id="UP000178068"/>
    </source>
</evidence>
<evidence type="ECO:0000256" key="5">
    <source>
        <dbReference type="HAMAP-Rule" id="MF_00050"/>
    </source>
</evidence>
<dbReference type="AlphaFoldDB" id="A0A1G1WQZ8"/>
<dbReference type="Gene3D" id="3.30.479.20">
    <property type="entry name" value="Elongation factor Ts, dimerisation domain"/>
    <property type="match status" value="1"/>
</dbReference>
<evidence type="ECO:0000256" key="4">
    <source>
        <dbReference type="ARBA" id="ARBA00022917"/>
    </source>
</evidence>